<proteinExistence type="predicted"/>
<evidence type="ECO:0000313" key="3">
    <source>
        <dbReference type="Proteomes" id="UP001162483"/>
    </source>
</evidence>
<accession>A0ABN9AFD9</accession>
<reference evidence="2" key="1">
    <citation type="submission" date="2023-05" db="EMBL/GenBank/DDBJ databases">
        <authorList>
            <person name="Stuckert A."/>
        </authorList>
    </citation>
    <scope>NUCLEOTIDE SEQUENCE</scope>
</reference>
<comment type="caution">
    <text evidence="2">The sequence shown here is derived from an EMBL/GenBank/DDBJ whole genome shotgun (WGS) entry which is preliminary data.</text>
</comment>
<organism evidence="2 3">
    <name type="scientific">Staurois parvus</name>
    <dbReference type="NCBI Taxonomy" id="386267"/>
    <lineage>
        <taxon>Eukaryota</taxon>
        <taxon>Metazoa</taxon>
        <taxon>Chordata</taxon>
        <taxon>Craniata</taxon>
        <taxon>Vertebrata</taxon>
        <taxon>Euteleostomi</taxon>
        <taxon>Amphibia</taxon>
        <taxon>Batrachia</taxon>
        <taxon>Anura</taxon>
        <taxon>Neobatrachia</taxon>
        <taxon>Ranoidea</taxon>
        <taxon>Ranidae</taxon>
        <taxon>Staurois</taxon>
    </lineage>
</organism>
<sequence>MTRDCGHSTGDDQRLRTYYIICHEQGGAVRTGHTCRPDQTAEQGAQYKDMPGAGRSSEERPRLQSKLAGFGEGTACYEELRGQPAERGDKVG</sequence>
<dbReference type="Proteomes" id="UP001162483">
    <property type="component" value="Unassembled WGS sequence"/>
</dbReference>
<evidence type="ECO:0000256" key="1">
    <source>
        <dbReference type="SAM" id="MobiDB-lite"/>
    </source>
</evidence>
<feature type="region of interest" description="Disordered" evidence="1">
    <location>
        <begin position="30"/>
        <end position="62"/>
    </location>
</feature>
<name>A0ABN9AFD9_9NEOB</name>
<dbReference type="EMBL" id="CATNWA010000222">
    <property type="protein sequence ID" value="CAI9534707.1"/>
    <property type="molecule type" value="Genomic_DNA"/>
</dbReference>
<gene>
    <name evidence="2" type="ORF">SPARVUS_LOCUS684026</name>
</gene>
<protein>
    <submittedName>
        <fullName evidence="2">Uncharacterized protein</fullName>
    </submittedName>
</protein>
<evidence type="ECO:0000313" key="2">
    <source>
        <dbReference type="EMBL" id="CAI9534707.1"/>
    </source>
</evidence>
<keyword evidence="3" id="KW-1185">Reference proteome</keyword>